<sequence length="252" mass="28494">MEMVPEMVIFDYGQTLADEGDYDAVRGNRAVLSMAVKNPRGITAEQLQEFADELTKDMEGLFGEEKRGKAEGEFSAVSFDRYLYEYLEIELGIPWEEVERVFWKGAARVRATENVKKLLDYLYREGIGTAVVSNMMKSTQSLKEKIDGLLPGNHFSFVMTSCDYLFRKPHPRIFGMAQVKAGVPADRIWYCGDNLFCDVKGAAGAGMKAVWYAPYAKKGQKAPEGVDYLTVNSWDELIEVLESMKRGGKEEW</sequence>
<dbReference type="Gene3D" id="3.40.50.1000">
    <property type="entry name" value="HAD superfamily/HAD-like"/>
    <property type="match status" value="1"/>
</dbReference>
<dbReference type="GO" id="GO:0046872">
    <property type="term" value="F:metal ion binding"/>
    <property type="evidence" value="ECO:0007669"/>
    <property type="project" value="UniProtKB-KW"/>
</dbReference>
<keyword evidence="2 4" id="KW-0378">Hydrolase</keyword>
<evidence type="ECO:0000256" key="3">
    <source>
        <dbReference type="ARBA" id="ARBA00022842"/>
    </source>
</evidence>
<protein>
    <submittedName>
        <fullName evidence="4">Phosphoglycolate phosphatase</fullName>
        <ecNumber evidence="4">3.1.3.18</ecNumber>
    </submittedName>
</protein>
<dbReference type="SUPFAM" id="SSF56784">
    <property type="entry name" value="HAD-like"/>
    <property type="match status" value="1"/>
</dbReference>
<dbReference type="EMBL" id="MCGH01000005">
    <property type="protein sequence ID" value="ODM02058.1"/>
    <property type="molecule type" value="Genomic_DNA"/>
</dbReference>
<dbReference type="EC" id="3.1.3.18" evidence="4"/>
<evidence type="ECO:0000313" key="5">
    <source>
        <dbReference type="Proteomes" id="UP000094067"/>
    </source>
</evidence>
<dbReference type="InterPro" id="IPR023214">
    <property type="entry name" value="HAD_sf"/>
</dbReference>
<dbReference type="SFLD" id="SFLDS00003">
    <property type="entry name" value="Haloacid_Dehalogenase"/>
    <property type="match status" value="1"/>
</dbReference>
<dbReference type="InterPro" id="IPR051400">
    <property type="entry name" value="HAD-like_hydrolase"/>
</dbReference>
<proteinExistence type="predicted"/>
<name>A0A1E2ZZZ6_9FIRM</name>
<dbReference type="PANTHER" id="PTHR46470:SF2">
    <property type="entry name" value="GLYCERALDEHYDE 3-PHOSPHATE PHOSPHATASE"/>
    <property type="match status" value="1"/>
</dbReference>
<accession>A0A1E2ZZZ6</accession>
<dbReference type="GO" id="GO:0008967">
    <property type="term" value="F:phosphoglycolate phosphatase activity"/>
    <property type="evidence" value="ECO:0007669"/>
    <property type="project" value="UniProtKB-EC"/>
</dbReference>
<dbReference type="PANTHER" id="PTHR46470">
    <property type="entry name" value="N-ACYLNEURAMINATE-9-PHOSPHATASE"/>
    <property type="match status" value="1"/>
</dbReference>
<keyword evidence="1" id="KW-0479">Metal-binding</keyword>
<dbReference type="SFLD" id="SFLDG01129">
    <property type="entry name" value="C1.5:_HAD__Beta-PGM__Phosphata"/>
    <property type="match status" value="1"/>
</dbReference>
<dbReference type="InterPro" id="IPR036412">
    <property type="entry name" value="HAD-like_sf"/>
</dbReference>
<evidence type="ECO:0000256" key="1">
    <source>
        <dbReference type="ARBA" id="ARBA00022723"/>
    </source>
</evidence>
<dbReference type="Pfam" id="PF13419">
    <property type="entry name" value="HAD_2"/>
    <property type="match status" value="1"/>
</dbReference>
<dbReference type="AlphaFoldDB" id="A0A1E2ZZZ6"/>
<dbReference type="InterPro" id="IPR041492">
    <property type="entry name" value="HAD_2"/>
</dbReference>
<reference evidence="4 5" key="1">
    <citation type="submission" date="2016-07" db="EMBL/GenBank/DDBJ databases">
        <title>Characterization of isolates of Eisenbergiella tayi derived from blood cultures, using whole genome sequencing.</title>
        <authorList>
            <person name="Burdz T."/>
            <person name="Wiebe D."/>
            <person name="Huynh C."/>
            <person name="Bernard K."/>
        </authorList>
    </citation>
    <scope>NUCLEOTIDE SEQUENCE [LARGE SCALE GENOMIC DNA]</scope>
    <source>
        <strain evidence="4 5">NML 110608</strain>
    </source>
</reference>
<evidence type="ECO:0000256" key="2">
    <source>
        <dbReference type="ARBA" id="ARBA00022801"/>
    </source>
</evidence>
<keyword evidence="3" id="KW-0460">Magnesium</keyword>
<dbReference type="RefSeq" id="WP_081331467.1">
    <property type="nucleotide sequence ID" value="NZ_MCGH01000005.1"/>
</dbReference>
<dbReference type="Proteomes" id="UP000094067">
    <property type="component" value="Unassembled WGS sequence"/>
</dbReference>
<evidence type="ECO:0000313" key="4">
    <source>
        <dbReference type="EMBL" id="ODM02058.1"/>
    </source>
</evidence>
<comment type="caution">
    <text evidence="4">The sequence shown here is derived from an EMBL/GenBank/DDBJ whole genome shotgun (WGS) entry which is preliminary data.</text>
</comment>
<gene>
    <name evidence="4" type="primary">gph_4</name>
    <name evidence="4" type="ORF">BEI61_06057</name>
</gene>
<organism evidence="4 5">
    <name type="scientific">Eisenbergiella tayi</name>
    <dbReference type="NCBI Taxonomy" id="1432052"/>
    <lineage>
        <taxon>Bacteria</taxon>
        <taxon>Bacillati</taxon>
        <taxon>Bacillota</taxon>
        <taxon>Clostridia</taxon>
        <taxon>Lachnospirales</taxon>
        <taxon>Lachnospiraceae</taxon>
        <taxon>Eisenbergiella</taxon>
    </lineage>
</organism>